<dbReference type="GO" id="GO:0016020">
    <property type="term" value="C:membrane"/>
    <property type="evidence" value="ECO:0007669"/>
    <property type="project" value="UniProtKB-SubCell"/>
</dbReference>
<comment type="subcellular location">
    <subcellularLocation>
        <location evidence="1">Membrane</location>
        <topology evidence="1">Multi-pass membrane protein</topology>
    </subcellularLocation>
</comment>
<dbReference type="RefSeq" id="WP_050059861.1">
    <property type="nucleotide sequence ID" value="NZ_JACHEK010000015.1"/>
</dbReference>
<evidence type="ECO:0000313" key="6">
    <source>
        <dbReference type="EMBL" id="MBB6147396.1"/>
    </source>
</evidence>
<evidence type="ECO:0000256" key="2">
    <source>
        <dbReference type="ARBA" id="ARBA00022692"/>
    </source>
</evidence>
<feature type="transmembrane region" description="Helical" evidence="5">
    <location>
        <begin position="72"/>
        <end position="90"/>
    </location>
</feature>
<proteinExistence type="predicted"/>
<keyword evidence="3 5" id="KW-1133">Transmembrane helix</keyword>
<feature type="transmembrane region" description="Helical" evidence="5">
    <location>
        <begin position="7"/>
        <end position="31"/>
    </location>
</feature>
<accession>A0A841K1G5</accession>
<dbReference type="AlphaFoldDB" id="A0A841K1G5"/>
<dbReference type="OrthoDB" id="1494630at2"/>
<protein>
    <submittedName>
        <fullName evidence="6">Putative oxidoreductase</fullName>
    </submittedName>
</protein>
<keyword evidence="4 5" id="KW-0472">Membrane</keyword>
<feature type="transmembrane region" description="Helical" evidence="5">
    <location>
        <begin position="43"/>
        <end position="65"/>
    </location>
</feature>
<sequence length="142" mass="15325">MKRYALIAARILISTIFLLNGLDIIGQTLAAHEMAMHGVPIDVIPAMIIGTRVLQLVAGTALVLGIYPRISAVALLLFLIPATLMAHAFWQATGTSMYQVQLINFFKNVCMAGGLIFIAAAKDQPVLFPHSTPSTHMHSTVD</sequence>
<dbReference type="EMBL" id="JACHEK010000015">
    <property type="protein sequence ID" value="MBB6147396.1"/>
    <property type="molecule type" value="Genomic_DNA"/>
</dbReference>
<dbReference type="InterPro" id="IPR032808">
    <property type="entry name" value="DoxX"/>
</dbReference>
<reference evidence="6 7" key="1">
    <citation type="submission" date="2020-08" db="EMBL/GenBank/DDBJ databases">
        <title>Genomic Encyclopedia of Type Strains, Phase IV (KMG-IV): sequencing the most valuable type-strain genomes for metagenomic binning, comparative biology and taxonomic classification.</title>
        <authorList>
            <person name="Goeker M."/>
        </authorList>
    </citation>
    <scope>NUCLEOTIDE SEQUENCE [LARGE SCALE GENOMIC DNA]</scope>
    <source>
        <strain evidence="6 7">DSM 103733</strain>
    </source>
</reference>
<evidence type="ECO:0000313" key="7">
    <source>
        <dbReference type="Proteomes" id="UP000538666"/>
    </source>
</evidence>
<evidence type="ECO:0000256" key="3">
    <source>
        <dbReference type="ARBA" id="ARBA00022989"/>
    </source>
</evidence>
<keyword evidence="2 5" id="KW-0812">Transmembrane</keyword>
<evidence type="ECO:0000256" key="4">
    <source>
        <dbReference type="ARBA" id="ARBA00023136"/>
    </source>
</evidence>
<keyword evidence="7" id="KW-1185">Reference proteome</keyword>
<comment type="caution">
    <text evidence="6">The sequence shown here is derived from an EMBL/GenBank/DDBJ whole genome shotgun (WGS) entry which is preliminary data.</text>
</comment>
<dbReference type="Proteomes" id="UP000538666">
    <property type="component" value="Unassembled WGS sequence"/>
</dbReference>
<name>A0A841K1G5_9BACT</name>
<dbReference type="Pfam" id="PF07681">
    <property type="entry name" value="DoxX"/>
    <property type="match status" value="1"/>
</dbReference>
<evidence type="ECO:0000256" key="1">
    <source>
        <dbReference type="ARBA" id="ARBA00004141"/>
    </source>
</evidence>
<evidence type="ECO:0000256" key="5">
    <source>
        <dbReference type="SAM" id="Phobius"/>
    </source>
</evidence>
<feature type="transmembrane region" description="Helical" evidence="5">
    <location>
        <begin position="102"/>
        <end position="121"/>
    </location>
</feature>
<gene>
    <name evidence="6" type="ORF">HNQ77_005392</name>
</gene>
<organism evidence="6 7">
    <name type="scientific">Silvibacterium bohemicum</name>
    <dbReference type="NCBI Taxonomy" id="1577686"/>
    <lineage>
        <taxon>Bacteria</taxon>
        <taxon>Pseudomonadati</taxon>
        <taxon>Acidobacteriota</taxon>
        <taxon>Terriglobia</taxon>
        <taxon>Terriglobales</taxon>
        <taxon>Acidobacteriaceae</taxon>
        <taxon>Silvibacterium</taxon>
    </lineage>
</organism>